<dbReference type="InterPro" id="IPR021257">
    <property type="entry name" value="DUF2809"/>
</dbReference>
<organism evidence="2 3">
    <name type="scientific">Arthrobacter psychrolactophilus</name>
    <dbReference type="NCBI Taxonomy" id="92442"/>
    <lineage>
        <taxon>Bacteria</taxon>
        <taxon>Bacillati</taxon>
        <taxon>Actinomycetota</taxon>
        <taxon>Actinomycetes</taxon>
        <taxon>Micrococcales</taxon>
        <taxon>Micrococcaceae</taxon>
        <taxon>Arthrobacter</taxon>
    </lineage>
</organism>
<dbReference type="AlphaFoldDB" id="A0A2V5IKN0"/>
<gene>
    <name evidence="2" type="ORF">CVS30_17100</name>
</gene>
<proteinExistence type="predicted"/>
<feature type="transmembrane region" description="Helical" evidence="1">
    <location>
        <begin position="68"/>
        <end position="89"/>
    </location>
</feature>
<dbReference type="EMBL" id="QJVC01000028">
    <property type="protein sequence ID" value="PYI37165.1"/>
    <property type="molecule type" value="Genomic_DNA"/>
</dbReference>
<keyword evidence="1" id="KW-0472">Membrane</keyword>
<evidence type="ECO:0000313" key="2">
    <source>
        <dbReference type="EMBL" id="PYI37165.1"/>
    </source>
</evidence>
<dbReference type="Proteomes" id="UP000247980">
    <property type="component" value="Unassembled WGS sequence"/>
</dbReference>
<keyword evidence="1" id="KW-0812">Transmembrane</keyword>
<reference evidence="2 3" key="1">
    <citation type="submission" date="2018-05" db="EMBL/GenBank/DDBJ databases">
        <title>Genetic diversity of glacier-inhabiting Cryobacterium bacteria in China and description of Cryobacterium mengkeensis sp. nov. and Arthrobacter glacialis sp. nov.</title>
        <authorList>
            <person name="Liu Q."/>
            <person name="Xin Y.-H."/>
        </authorList>
    </citation>
    <scope>NUCLEOTIDE SEQUENCE [LARGE SCALE GENOMIC DNA]</scope>
    <source>
        <strain evidence="2 3">B7</strain>
    </source>
</reference>
<feature type="transmembrane region" description="Helical" evidence="1">
    <location>
        <begin position="16"/>
        <end position="36"/>
    </location>
</feature>
<evidence type="ECO:0000256" key="1">
    <source>
        <dbReference type="SAM" id="Phobius"/>
    </source>
</evidence>
<keyword evidence="1" id="KW-1133">Transmembrane helix</keyword>
<keyword evidence="3" id="KW-1185">Reference proteome</keyword>
<name>A0A2V5IKN0_9MICC</name>
<protein>
    <submittedName>
        <fullName evidence="2">DUF2809 domain-containing protein</fullName>
    </submittedName>
</protein>
<feature type="transmembrane region" description="Helical" evidence="1">
    <location>
        <begin position="42"/>
        <end position="61"/>
    </location>
</feature>
<sequence length="143" mass="15194">MGRLEAMPSTLTSRRSALLIAAVLTVALGLAIHFFVPGDLASLIADALYTVLVYLVLAFILPKAQRLWIALAAFAVSAAIELAQLTGVPEQLAVSFPPSRLIFGTTFSALDLVAYEVGAAAVYLADRALSRTLRQGGITHNRK</sequence>
<accession>A0A2V5IKN0</accession>
<feature type="transmembrane region" description="Helical" evidence="1">
    <location>
        <begin position="101"/>
        <end position="125"/>
    </location>
</feature>
<dbReference type="OrthoDB" id="3874273at2"/>
<dbReference type="Pfam" id="PF10990">
    <property type="entry name" value="DUF2809"/>
    <property type="match status" value="1"/>
</dbReference>
<comment type="caution">
    <text evidence="2">The sequence shown here is derived from an EMBL/GenBank/DDBJ whole genome shotgun (WGS) entry which is preliminary data.</text>
</comment>
<evidence type="ECO:0000313" key="3">
    <source>
        <dbReference type="Proteomes" id="UP000247980"/>
    </source>
</evidence>